<sequence length="1030" mass="111157" precursor="true">MRLKELYRCIACASLVAPTLVFAQQQPEIEEVVVTGSLIRGTPVDAALPVEVYNAEDLKLSGSPSALEFAKSLSISGATTGESHYFGGAGLTGSVSYNLRGIGSDKTLSLFNGRRVTQNTSVIPSIALARTEILKDGAAVTYGADATGGVVNFISRDSFDGVEIQSSYKAIDGSDGDYSFGIIGGFGGPTTDVILAAQWEHRSRLDAKDRPFTDLSYGENPAPWSTLTNLAGYLPRGPLPANPVYNPASSNGAGDWGNPIGGVLSDFTQDSCEAVGGVYRDSFTCLYNYIPYYNVVSDNDIYRLYGQVKTEVNDRMDFYVRAAYSMVDTPYQYGSPSQPVIRGPAIHGGATYQLHVPMNNPYAAEFAQRTGWVNSPLFGLTSGFTPITYRAFAHGGLDTFAEDGKYSTPSKIRNKFAHLATGFEGEFESGITYDIAATYNHSILYADSPDMMLYRVQEALNGFGGANCNVPDLDPNRFGTQNPALAGSAGCSWYNPFATNFAQQPVYGLANPNYVPGSENPDELIEWLFNPRAAEDTNWNVTFDAVFSGETPLELPGGIVAWAAGAQWRKTENTEAVTDPLYNGSQPCQWPETEGQVPRDPTDPLYNGCTPDRPGPFQFFGTNPADKTWQDQTSVFGELSLPVLDNVYLSAAARYEEFSGGLDSTVYKVSGQWSITDNMSVRGSYGTNYQAPGAGVIPGEVTNGTNSFTIAGGNWRGAQTVTRSDIQPEEATVWSSGFIWQSEGLTAGSDFRFIIDYFNIETENELGLLASANQVASAVFSIPPAGSTTVPTNGSALADCSHPLAGRIVFNGSCVQGVTTANDFAQVRTDYGNGPGQLTAGFDIQTTYGMPAFSGDLTFSANATKVNKFRYTETVLDGYQIDPGANRLGFLNFATIANAISEWRGNITANYAQGDHNFRLTAQYIKGVKDDRYFNADGSRVGDAALTPAGRQPGTTTPFGPSLYGVYGEDWISMDFHYTLDLVRWDATLNASIVNIADEMPPESRQELGYDPRIGNPLGRTFEVGLTKRF</sequence>
<keyword evidence="2 4" id="KW-0472">Membrane</keyword>
<name>A0A0S2KBB0_9GAMM</name>
<dbReference type="InterPro" id="IPR012910">
    <property type="entry name" value="Plug_dom"/>
</dbReference>
<evidence type="ECO:0000256" key="5">
    <source>
        <dbReference type="SAM" id="SignalP"/>
    </source>
</evidence>
<dbReference type="RefSeq" id="WP_058021127.1">
    <property type="nucleotide sequence ID" value="NZ_CP013189.1"/>
</dbReference>
<dbReference type="PATRIC" id="fig|1249552.3.peg.936"/>
<keyword evidence="3" id="KW-0998">Cell outer membrane</keyword>
<dbReference type="Gene3D" id="2.170.130.10">
    <property type="entry name" value="TonB-dependent receptor, plug domain"/>
    <property type="match status" value="1"/>
</dbReference>
<dbReference type="KEGG" id="pspi:PS2015_931"/>
<gene>
    <name evidence="8" type="ORF">PS2015_931</name>
</gene>
<keyword evidence="8" id="KW-0675">Receptor</keyword>
<evidence type="ECO:0000313" key="9">
    <source>
        <dbReference type="Proteomes" id="UP000065641"/>
    </source>
</evidence>
<evidence type="ECO:0000256" key="4">
    <source>
        <dbReference type="RuleBase" id="RU003357"/>
    </source>
</evidence>
<dbReference type="OrthoDB" id="176248at2"/>
<evidence type="ECO:0000256" key="3">
    <source>
        <dbReference type="ARBA" id="ARBA00023237"/>
    </source>
</evidence>
<protein>
    <submittedName>
        <fullName evidence="8">TonB-dependent receptor</fullName>
    </submittedName>
</protein>
<feature type="chain" id="PRO_5006601415" evidence="5">
    <location>
        <begin position="24"/>
        <end position="1030"/>
    </location>
</feature>
<dbReference type="EMBL" id="CP013189">
    <property type="protein sequence ID" value="ALO45601.1"/>
    <property type="molecule type" value="Genomic_DNA"/>
</dbReference>
<evidence type="ECO:0000259" key="7">
    <source>
        <dbReference type="Pfam" id="PF07715"/>
    </source>
</evidence>
<dbReference type="InterPro" id="IPR000531">
    <property type="entry name" value="Beta-barrel_TonB"/>
</dbReference>
<comment type="similarity">
    <text evidence="4">Belongs to the TonB-dependent receptor family.</text>
</comment>
<dbReference type="AlphaFoldDB" id="A0A0S2KBB0"/>
<dbReference type="InterPro" id="IPR037066">
    <property type="entry name" value="Plug_dom_sf"/>
</dbReference>
<dbReference type="Pfam" id="PF00593">
    <property type="entry name" value="TonB_dep_Rec_b-barrel"/>
    <property type="match status" value="1"/>
</dbReference>
<evidence type="ECO:0000256" key="2">
    <source>
        <dbReference type="ARBA" id="ARBA00023136"/>
    </source>
</evidence>
<dbReference type="InterPro" id="IPR036942">
    <property type="entry name" value="Beta-barrel_TonB_sf"/>
</dbReference>
<reference evidence="8 9" key="1">
    <citation type="submission" date="2015-11" db="EMBL/GenBank/DDBJ databases">
        <authorList>
            <person name="Zhang Y."/>
            <person name="Guo Z."/>
        </authorList>
    </citation>
    <scope>NUCLEOTIDE SEQUENCE [LARGE SCALE GENOMIC DNA]</scope>
    <source>
        <strain evidence="8 9">KCTC 32221</strain>
    </source>
</reference>
<dbReference type="Proteomes" id="UP000065641">
    <property type="component" value="Chromosome"/>
</dbReference>
<dbReference type="Gene3D" id="2.40.170.20">
    <property type="entry name" value="TonB-dependent receptor, beta-barrel domain"/>
    <property type="match status" value="1"/>
</dbReference>
<evidence type="ECO:0000259" key="6">
    <source>
        <dbReference type="Pfam" id="PF00593"/>
    </source>
</evidence>
<comment type="subcellular location">
    <subcellularLocation>
        <location evidence="1 4">Cell outer membrane</location>
    </subcellularLocation>
</comment>
<dbReference type="STRING" id="1249552.PS2015_931"/>
<proteinExistence type="inferred from homology"/>
<evidence type="ECO:0000313" key="8">
    <source>
        <dbReference type="EMBL" id="ALO45601.1"/>
    </source>
</evidence>
<dbReference type="PANTHER" id="PTHR47234:SF1">
    <property type="entry name" value="TONB-DEPENDENT RECEPTOR"/>
    <property type="match status" value="1"/>
</dbReference>
<accession>A0A0S2KBB0</accession>
<dbReference type="Pfam" id="PF07715">
    <property type="entry name" value="Plug"/>
    <property type="match status" value="1"/>
</dbReference>
<feature type="signal peptide" evidence="5">
    <location>
        <begin position="1"/>
        <end position="23"/>
    </location>
</feature>
<keyword evidence="9" id="KW-1185">Reference proteome</keyword>
<keyword evidence="5" id="KW-0732">Signal</keyword>
<dbReference type="GO" id="GO:0009279">
    <property type="term" value="C:cell outer membrane"/>
    <property type="evidence" value="ECO:0007669"/>
    <property type="project" value="UniProtKB-SubCell"/>
</dbReference>
<dbReference type="SUPFAM" id="SSF56935">
    <property type="entry name" value="Porins"/>
    <property type="match status" value="1"/>
</dbReference>
<organism evidence="8 9">
    <name type="scientific">Pseudohongiella spirulinae</name>
    <dbReference type="NCBI Taxonomy" id="1249552"/>
    <lineage>
        <taxon>Bacteria</taxon>
        <taxon>Pseudomonadati</taxon>
        <taxon>Pseudomonadota</taxon>
        <taxon>Gammaproteobacteria</taxon>
        <taxon>Pseudomonadales</taxon>
        <taxon>Pseudohongiellaceae</taxon>
        <taxon>Pseudohongiella</taxon>
    </lineage>
</organism>
<feature type="domain" description="TonB-dependent receptor plug" evidence="7">
    <location>
        <begin position="45"/>
        <end position="150"/>
    </location>
</feature>
<dbReference type="PANTHER" id="PTHR47234">
    <property type="match status" value="1"/>
</dbReference>
<keyword evidence="4" id="KW-0798">TonB box</keyword>
<feature type="domain" description="TonB-dependent receptor-like beta-barrel" evidence="6">
    <location>
        <begin position="517"/>
        <end position="972"/>
    </location>
</feature>
<evidence type="ECO:0000256" key="1">
    <source>
        <dbReference type="ARBA" id="ARBA00004442"/>
    </source>
</evidence>